<dbReference type="PRINTS" id="PR01021">
    <property type="entry name" value="OMPADOMAIN"/>
</dbReference>
<reference evidence="8 9" key="1">
    <citation type="submission" date="2018-08" db="EMBL/GenBank/DDBJ databases">
        <title>Lysobacter soli KCTC 22011, whole genome shotgun sequence.</title>
        <authorList>
            <person name="Zhang X."/>
            <person name="Feng G."/>
            <person name="Zhu H."/>
        </authorList>
    </citation>
    <scope>NUCLEOTIDE SEQUENCE [LARGE SCALE GENOMIC DNA]</scope>
    <source>
        <strain evidence="8 9">KCTC 22011</strain>
    </source>
</reference>
<dbReference type="Gene3D" id="3.30.1330.60">
    <property type="entry name" value="OmpA-like domain"/>
    <property type="match status" value="1"/>
</dbReference>
<evidence type="ECO:0000313" key="9">
    <source>
        <dbReference type="Proteomes" id="UP000256829"/>
    </source>
</evidence>
<sequence>MFNFKRMPGFALALAAAATLSACGSTHLSRIDDGQTQQPVWPAVEKARPIVESTVFPQVEALRKIDVGTPKLEVYRLIGHPMYREGIAGVHEWDYVFKFPLADQPGQYMTCQYKVLFDDHMQARQTFWNPAGCAGVVGPVQAVQPAQPDAPARVVAATEVSADFLFDFDSGALAPGATQAIDSKVMEVLDKAERVEALRVIGFTDRLGSETYNQQLSLKRAEAVKQYLVSRGVPGEAILTSGRGAAEPVVNCPGAKSPSVVACLKPNRRVRIEVVAR</sequence>
<keyword evidence="3 5" id="KW-0472">Membrane</keyword>
<dbReference type="PANTHER" id="PTHR30329:SF21">
    <property type="entry name" value="LIPOPROTEIN YIAD-RELATED"/>
    <property type="match status" value="1"/>
</dbReference>
<comment type="caution">
    <text evidence="8">The sequence shown here is derived from an EMBL/GenBank/DDBJ whole genome shotgun (WGS) entry which is preliminary data.</text>
</comment>
<evidence type="ECO:0000256" key="4">
    <source>
        <dbReference type="ARBA" id="ARBA00023237"/>
    </source>
</evidence>
<dbReference type="Gene3D" id="3.30.1450.10">
    <property type="match status" value="1"/>
</dbReference>
<protein>
    <submittedName>
        <fullName evidence="8">Outer membrane protein assembly factor BamE</fullName>
    </submittedName>
</protein>
<dbReference type="InterPro" id="IPR007450">
    <property type="entry name" value="BamE_dom"/>
</dbReference>
<evidence type="ECO:0000259" key="7">
    <source>
        <dbReference type="PROSITE" id="PS51123"/>
    </source>
</evidence>
<evidence type="ECO:0000256" key="3">
    <source>
        <dbReference type="ARBA" id="ARBA00023136"/>
    </source>
</evidence>
<accession>A0A3D8VCN6</accession>
<dbReference type="InterPro" id="IPR006665">
    <property type="entry name" value="OmpA-like"/>
</dbReference>
<dbReference type="PROSITE" id="PS51123">
    <property type="entry name" value="OMPA_2"/>
    <property type="match status" value="1"/>
</dbReference>
<gene>
    <name evidence="8" type="ORF">DX912_12635</name>
</gene>
<evidence type="ECO:0000256" key="5">
    <source>
        <dbReference type="PROSITE-ProRule" id="PRU00473"/>
    </source>
</evidence>
<feature type="domain" description="OmpA-like" evidence="7">
    <location>
        <begin position="153"/>
        <end position="277"/>
    </location>
</feature>
<dbReference type="Pfam" id="PF00691">
    <property type="entry name" value="OmpA"/>
    <property type="match status" value="1"/>
</dbReference>
<dbReference type="GO" id="GO:0009279">
    <property type="term" value="C:cell outer membrane"/>
    <property type="evidence" value="ECO:0007669"/>
    <property type="project" value="UniProtKB-SubCell"/>
</dbReference>
<dbReference type="InterPro" id="IPR037873">
    <property type="entry name" value="BamE-like"/>
</dbReference>
<dbReference type="Proteomes" id="UP000256829">
    <property type="component" value="Unassembled WGS sequence"/>
</dbReference>
<proteinExistence type="predicted"/>
<keyword evidence="9" id="KW-1185">Reference proteome</keyword>
<dbReference type="InterPro" id="IPR050330">
    <property type="entry name" value="Bact_OuterMem_StrucFunc"/>
</dbReference>
<dbReference type="CDD" id="cd07185">
    <property type="entry name" value="OmpA_C-like"/>
    <property type="match status" value="1"/>
</dbReference>
<evidence type="ECO:0000256" key="2">
    <source>
        <dbReference type="ARBA" id="ARBA00022729"/>
    </source>
</evidence>
<name>A0A3D8VCN6_9GAMM</name>
<keyword evidence="2 6" id="KW-0732">Signal</keyword>
<evidence type="ECO:0000313" key="8">
    <source>
        <dbReference type="EMBL" id="RDY66588.1"/>
    </source>
</evidence>
<feature type="signal peptide" evidence="6">
    <location>
        <begin position="1"/>
        <end position="22"/>
    </location>
</feature>
<dbReference type="AlphaFoldDB" id="A0A3D8VCN6"/>
<dbReference type="PANTHER" id="PTHR30329">
    <property type="entry name" value="STATOR ELEMENT OF FLAGELLAR MOTOR COMPLEX"/>
    <property type="match status" value="1"/>
</dbReference>
<dbReference type="Pfam" id="PF04355">
    <property type="entry name" value="BamE"/>
    <property type="match status" value="1"/>
</dbReference>
<dbReference type="EMBL" id="QTJR01000008">
    <property type="protein sequence ID" value="RDY66588.1"/>
    <property type="molecule type" value="Genomic_DNA"/>
</dbReference>
<dbReference type="InterPro" id="IPR036737">
    <property type="entry name" value="OmpA-like_sf"/>
</dbReference>
<dbReference type="PROSITE" id="PS51257">
    <property type="entry name" value="PROKAR_LIPOPROTEIN"/>
    <property type="match status" value="1"/>
</dbReference>
<dbReference type="SUPFAM" id="SSF103088">
    <property type="entry name" value="OmpA-like"/>
    <property type="match status" value="1"/>
</dbReference>
<feature type="chain" id="PRO_5017649148" evidence="6">
    <location>
        <begin position="23"/>
        <end position="277"/>
    </location>
</feature>
<dbReference type="InterPro" id="IPR006664">
    <property type="entry name" value="OMP_bac"/>
</dbReference>
<evidence type="ECO:0000256" key="6">
    <source>
        <dbReference type="SAM" id="SignalP"/>
    </source>
</evidence>
<organism evidence="8 9">
    <name type="scientific">Lysobacter soli</name>
    <dbReference type="NCBI Taxonomy" id="453783"/>
    <lineage>
        <taxon>Bacteria</taxon>
        <taxon>Pseudomonadati</taxon>
        <taxon>Pseudomonadota</taxon>
        <taxon>Gammaproteobacteria</taxon>
        <taxon>Lysobacterales</taxon>
        <taxon>Lysobacteraceae</taxon>
        <taxon>Lysobacter</taxon>
    </lineage>
</organism>
<keyword evidence="4" id="KW-0998">Cell outer membrane</keyword>
<evidence type="ECO:0000256" key="1">
    <source>
        <dbReference type="ARBA" id="ARBA00004442"/>
    </source>
</evidence>
<comment type="subcellular location">
    <subcellularLocation>
        <location evidence="1">Cell outer membrane</location>
    </subcellularLocation>
</comment>